<dbReference type="EMBL" id="CAJNJA010017364">
    <property type="protein sequence ID" value="CAE7399769.1"/>
    <property type="molecule type" value="Genomic_DNA"/>
</dbReference>
<evidence type="ECO:0000313" key="1">
    <source>
        <dbReference type="EMBL" id="CAE7399769.1"/>
    </source>
</evidence>
<evidence type="ECO:0000313" key="2">
    <source>
        <dbReference type="Proteomes" id="UP000601435"/>
    </source>
</evidence>
<name>A0A812QRC8_9DINO</name>
<reference evidence="1" key="1">
    <citation type="submission" date="2021-02" db="EMBL/GenBank/DDBJ databases">
        <authorList>
            <person name="Dougan E. K."/>
            <person name="Rhodes N."/>
            <person name="Thang M."/>
            <person name="Chan C."/>
        </authorList>
    </citation>
    <scope>NUCLEOTIDE SEQUENCE</scope>
</reference>
<keyword evidence="2" id="KW-1185">Reference proteome</keyword>
<proteinExistence type="predicted"/>
<gene>
    <name evidence="1" type="ORF">SNEC2469_LOCUS10930</name>
</gene>
<organism evidence="1 2">
    <name type="scientific">Symbiodinium necroappetens</name>
    <dbReference type="NCBI Taxonomy" id="1628268"/>
    <lineage>
        <taxon>Eukaryota</taxon>
        <taxon>Sar</taxon>
        <taxon>Alveolata</taxon>
        <taxon>Dinophyceae</taxon>
        <taxon>Suessiales</taxon>
        <taxon>Symbiodiniaceae</taxon>
        <taxon>Symbiodinium</taxon>
    </lineage>
</organism>
<comment type="caution">
    <text evidence="1">The sequence shown here is derived from an EMBL/GenBank/DDBJ whole genome shotgun (WGS) entry which is preliminary data.</text>
</comment>
<dbReference type="OrthoDB" id="2684236at2759"/>
<protein>
    <submittedName>
        <fullName evidence="1">Uncharacterized protein</fullName>
    </submittedName>
</protein>
<accession>A0A812QRC8</accession>
<sequence length="211" mass="22706">MPLHDCAVLSSHGQKCHGESGLSRLGRSSLWPLEILDLADPEQMRAVYDVVWESPLALEYLFDHSTFLPGAGIIDVNPSQYMACGQELAGHQLFGLCFGFSGTPNDLLPQAMGKCAYAEGDDGKILDTLSRPEVVTVQEVDAWSPHSLLDFIAKAISSDGRPKYHALIDTGALITGMTNREVATYLLQNGLKGLEGVVLSSASHSLETTSC</sequence>
<dbReference type="Proteomes" id="UP000601435">
    <property type="component" value="Unassembled WGS sequence"/>
</dbReference>
<dbReference type="AlphaFoldDB" id="A0A812QRC8"/>